<dbReference type="InterPro" id="IPR036444">
    <property type="entry name" value="PLipase_A2_dom_sf"/>
</dbReference>
<evidence type="ECO:0000313" key="2">
    <source>
        <dbReference type="EMBL" id="GIJ61511.1"/>
    </source>
</evidence>
<feature type="chain" id="PRO_5038884957" description="Phospholipase A2" evidence="1">
    <location>
        <begin position="29"/>
        <end position="185"/>
    </location>
</feature>
<protein>
    <recommendedName>
        <fullName evidence="4">Phospholipase A2</fullName>
    </recommendedName>
</protein>
<organism evidence="2 3">
    <name type="scientific">Virgisporangium aurantiacum</name>
    <dbReference type="NCBI Taxonomy" id="175570"/>
    <lineage>
        <taxon>Bacteria</taxon>
        <taxon>Bacillati</taxon>
        <taxon>Actinomycetota</taxon>
        <taxon>Actinomycetes</taxon>
        <taxon>Micromonosporales</taxon>
        <taxon>Micromonosporaceae</taxon>
        <taxon>Virgisporangium</taxon>
    </lineage>
</organism>
<keyword evidence="1" id="KW-0732">Signal</keyword>
<dbReference type="AlphaFoldDB" id="A0A8J4E4R5"/>
<dbReference type="GO" id="GO:0004623">
    <property type="term" value="F:phospholipase A2 activity"/>
    <property type="evidence" value="ECO:0007669"/>
    <property type="project" value="InterPro"/>
</dbReference>
<sequence>MKRRLAAIVTAPLLGLLALGAIATPATAAAAVTPAEKLSVMSQFSQTSATSQSAWNSARLNQGAWAAYAFDWSTDGCSASPDQPVGFDFRLSCHRHDWGYRNYKVMGQFPANKARIDSAFYEDLKRKCATYNAIVRPVCYGLAWTYYEAVSTFGSLAVSKETIDSYAAKKAQAEARAATTAKGAS</sequence>
<keyword evidence="3" id="KW-1185">Reference proteome</keyword>
<evidence type="ECO:0008006" key="4">
    <source>
        <dbReference type="Google" id="ProtNLM"/>
    </source>
</evidence>
<dbReference type="GO" id="GO:0006644">
    <property type="term" value="P:phospholipid metabolic process"/>
    <property type="evidence" value="ECO:0007669"/>
    <property type="project" value="InterPro"/>
</dbReference>
<dbReference type="GO" id="GO:0050482">
    <property type="term" value="P:arachidonate secretion"/>
    <property type="evidence" value="ECO:0007669"/>
    <property type="project" value="InterPro"/>
</dbReference>
<evidence type="ECO:0000256" key="1">
    <source>
        <dbReference type="SAM" id="SignalP"/>
    </source>
</evidence>
<name>A0A8J4E4R5_9ACTN</name>
<gene>
    <name evidence="2" type="ORF">Vau01_090270</name>
</gene>
<comment type="caution">
    <text evidence="2">The sequence shown here is derived from an EMBL/GenBank/DDBJ whole genome shotgun (WGS) entry which is preliminary data.</text>
</comment>
<dbReference type="InterPro" id="IPR015141">
    <property type="entry name" value="PLipase_A2_prok/fun"/>
</dbReference>
<proteinExistence type="predicted"/>
<dbReference type="EMBL" id="BOPG01000067">
    <property type="protein sequence ID" value="GIJ61511.1"/>
    <property type="molecule type" value="Genomic_DNA"/>
</dbReference>
<evidence type="ECO:0000313" key="3">
    <source>
        <dbReference type="Proteomes" id="UP000612585"/>
    </source>
</evidence>
<dbReference type="Proteomes" id="UP000612585">
    <property type="component" value="Unassembled WGS sequence"/>
</dbReference>
<dbReference type="SUPFAM" id="SSF48619">
    <property type="entry name" value="Phospholipase A2, PLA2"/>
    <property type="match status" value="1"/>
</dbReference>
<accession>A0A8J4E4R5</accession>
<reference evidence="2" key="1">
    <citation type="submission" date="2021-01" db="EMBL/GenBank/DDBJ databases">
        <title>Whole genome shotgun sequence of Virgisporangium aurantiacum NBRC 16421.</title>
        <authorList>
            <person name="Komaki H."/>
            <person name="Tamura T."/>
        </authorList>
    </citation>
    <scope>NUCLEOTIDE SEQUENCE</scope>
    <source>
        <strain evidence="2">NBRC 16421</strain>
    </source>
</reference>
<dbReference type="RefSeq" id="WP_204006488.1">
    <property type="nucleotide sequence ID" value="NZ_BOPG01000067.1"/>
</dbReference>
<dbReference type="Gene3D" id="1.20.90.10">
    <property type="entry name" value="Phospholipase A2 domain"/>
    <property type="match status" value="1"/>
</dbReference>
<dbReference type="Pfam" id="PF09056">
    <property type="entry name" value="Phospholip_A2_3"/>
    <property type="match status" value="1"/>
</dbReference>
<feature type="signal peptide" evidence="1">
    <location>
        <begin position="1"/>
        <end position="28"/>
    </location>
</feature>